<accession>A0AAP0JJN5</accession>
<organism evidence="1 2">
    <name type="scientific">Stephania yunnanensis</name>
    <dbReference type="NCBI Taxonomy" id="152371"/>
    <lineage>
        <taxon>Eukaryota</taxon>
        <taxon>Viridiplantae</taxon>
        <taxon>Streptophyta</taxon>
        <taxon>Embryophyta</taxon>
        <taxon>Tracheophyta</taxon>
        <taxon>Spermatophyta</taxon>
        <taxon>Magnoliopsida</taxon>
        <taxon>Ranunculales</taxon>
        <taxon>Menispermaceae</taxon>
        <taxon>Menispermoideae</taxon>
        <taxon>Cissampelideae</taxon>
        <taxon>Stephania</taxon>
    </lineage>
</organism>
<sequence>MNAEIGEDGALRVGLVMSFDGEEKQWSCERRHIGRFELVVFAPLGRSPNRIDCSSGSSAKIRLVVQNLNKNIDFVDFV</sequence>
<keyword evidence="2" id="KW-1185">Reference proteome</keyword>
<dbReference type="EMBL" id="JBBNAF010000006">
    <property type="protein sequence ID" value="KAK9135177.1"/>
    <property type="molecule type" value="Genomic_DNA"/>
</dbReference>
<proteinExistence type="predicted"/>
<name>A0AAP0JJN5_9MAGN</name>
<gene>
    <name evidence="1" type="ORF">Syun_014507</name>
</gene>
<comment type="caution">
    <text evidence="1">The sequence shown here is derived from an EMBL/GenBank/DDBJ whole genome shotgun (WGS) entry which is preliminary data.</text>
</comment>
<dbReference type="Proteomes" id="UP001420932">
    <property type="component" value="Unassembled WGS sequence"/>
</dbReference>
<evidence type="ECO:0000313" key="1">
    <source>
        <dbReference type="EMBL" id="KAK9135177.1"/>
    </source>
</evidence>
<reference evidence="1 2" key="1">
    <citation type="submission" date="2024-01" db="EMBL/GenBank/DDBJ databases">
        <title>Genome assemblies of Stephania.</title>
        <authorList>
            <person name="Yang L."/>
        </authorList>
    </citation>
    <scope>NUCLEOTIDE SEQUENCE [LARGE SCALE GENOMIC DNA]</scope>
    <source>
        <strain evidence="1">YNDBR</strain>
        <tissue evidence="1">Leaf</tissue>
    </source>
</reference>
<evidence type="ECO:0000313" key="2">
    <source>
        <dbReference type="Proteomes" id="UP001420932"/>
    </source>
</evidence>
<dbReference type="AlphaFoldDB" id="A0AAP0JJN5"/>
<protein>
    <submittedName>
        <fullName evidence="1">Uncharacterized protein</fullName>
    </submittedName>
</protein>